<dbReference type="CDD" id="cd22784">
    <property type="entry name" value="DPBB_MltA_YuiC-like"/>
    <property type="match status" value="1"/>
</dbReference>
<sequence length="139" mass="15997">MISIFRKKCFILIIILTFFHCKKEEKKEVDIYDWHTITVTASAYNSLAYQTNSNPSITAFGDSLSPGMSCIAVSRDLLKMGLKHNTPVKIEGFDSIYLVKDKMNARWKKHIDIYMGTDIKAARNWGRREVIISYGILKE</sequence>
<name>A0ABT8WS73_9FLAO</name>
<dbReference type="EMBL" id="JAUOEL010000006">
    <property type="protein sequence ID" value="MDO5976005.1"/>
    <property type="molecule type" value="Genomic_DNA"/>
</dbReference>
<comment type="caution">
    <text evidence="1">The sequence shown here is derived from an EMBL/GenBank/DDBJ whole genome shotgun (WGS) entry which is preliminary data.</text>
</comment>
<dbReference type="RefSeq" id="WP_303303249.1">
    <property type="nucleotide sequence ID" value="NZ_BAABDA010000054.1"/>
</dbReference>
<reference evidence="1" key="1">
    <citation type="submission" date="2023-07" db="EMBL/GenBank/DDBJ databases">
        <title>Two novel species in the genus Flavivirga.</title>
        <authorList>
            <person name="Kwon K."/>
        </authorList>
    </citation>
    <scope>NUCLEOTIDE SEQUENCE</scope>
    <source>
        <strain evidence="1">KACC 14158</strain>
    </source>
</reference>
<keyword evidence="2" id="KW-1185">Reference proteome</keyword>
<gene>
    <name evidence="1" type="ORF">Q4Q40_17540</name>
</gene>
<protein>
    <recommendedName>
        <fullName evidence="3">3D (Asp-Asp-Asp) domain-containing protein</fullName>
    </recommendedName>
</protein>
<accession>A0ABT8WS73</accession>
<organism evidence="1 2">
    <name type="scientific">Flavivirga jejuensis</name>
    <dbReference type="NCBI Taxonomy" id="870487"/>
    <lineage>
        <taxon>Bacteria</taxon>
        <taxon>Pseudomonadati</taxon>
        <taxon>Bacteroidota</taxon>
        <taxon>Flavobacteriia</taxon>
        <taxon>Flavobacteriales</taxon>
        <taxon>Flavobacteriaceae</taxon>
        <taxon>Flavivirga</taxon>
    </lineage>
</organism>
<evidence type="ECO:0008006" key="3">
    <source>
        <dbReference type="Google" id="ProtNLM"/>
    </source>
</evidence>
<evidence type="ECO:0000313" key="1">
    <source>
        <dbReference type="EMBL" id="MDO5976005.1"/>
    </source>
</evidence>
<evidence type="ECO:0000313" key="2">
    <source>
        <dbReference type="Proteomes" id="UP001176806"/>
    </source>
</evidence>
<proteinExistence type="predicted"/>
<dbReference type="Proteomes" id="UP001176806">
    <property type="component" value="Unassembled WGS sequence"/>
</dbReference>